<dbReference type="Pfam" id="PF12399">
    <property type="entry name" value="BCA_ABC_TP_C"/>
    <property type="match status" value="1"/>
</dbReference>
<name>A0A8J3MC87_9RHOB</name>
<dbReference type="EMBL" id="BNCJ01000030">
    <property type="protein sequence ID" value="GHF72010.1"/>
    <property type="molecule type" value="Genomic_DNA"/>
</dbReference>
<dbReference type="SUPFAM" id="SSF52540">
    <property type="entry name" value="P-loop containing nucleoside triphosphate hydrolases"/>
    <property type="match status" value="1"/>
</dbReference>
<dbReference type="PROSITE" id="PS50893">
    <property type="entry name" value="ABC_TRANSPORTER_2"/>
    <property type="match status" value="1"/>
</dbReference>
<reference evidence="5" key="2">
    <citation type="submission" date="2020-09" db="EMBL/GenBank/DDBJ databases">
        <authorList>
            <person name="Sun Q."/>
            <person name="Kim S."/>
        </authorList>
    </citation>
    <scope>NUCLEOTIDE SEQUENCE</scope>
    <source>
        <strain evidence="5">KCTC 42650</strain>
    </source>
</reference>
<dbReference type="GO" id="GO:0005886">
    <property type="term" value="C:plasma membrane"/>
    <property type="evidence" value="ECO:0007669"/>
    <property type="project" value="TreeGrafter"/>
</dbReference>
<evidence type="ECO:0000256" key="2">
    <source>
        <dbReference type="ARBA" id="ARBA00022741"/>
    </source>
</evidence>
<reference evidence="5" key="1">
    <citation type="journal article" date="2014" name="Int. J. Syst. Evol. Microbiol.">
        <title>Complete genome sequence of Corynebacterium casei LMG S-19264T (=DSM 44701T), isolated from a smear-ripened cheese.</title>
        <authorList>
            <consortium name="US DOE Joint Genome Institute (JGI-PGF)"/>
            <person name="Walter F."/>
            <person name="Albersmeier A."/>
            <person name="Kalinowski J."/>
            <person name="Ruckert C."/>
        </authorList>
    </citation>
    <scope>NUCLEOTIDE SEQUENCE</scope>
    <source>
        <strain evidence="5">KCTC 42650</strain>
    </source>
</reference>
<comment type="caution">
    <text evidence="5">The sequence shown here is derived from an EMBL/GenBank/DDBJ whole genome shotgun (WGS) entry which is preliminary data.</text>
</comment>
<evidence type="ECO:0000259" key="4">
    <source>
        <dbReference type="PROSITE" id="PS50893"/>
    </source>
</evidence>
<evidence type="ECO:0000313" key="5">
    <source>
        <dbReference type="EMBL" id="GHF72010.1"/>
    </source>
</evidence>
<evidence type="ECO:0000256" key="3">
    <source>
        <dbReference type="ARBA" id="ARBA00022840"/>
    </source>
</evidence>
<dbReference type="InterPro" id="IPR051120">
    <property type="entry name" value="ABC_AA/LPS_Transport"/>
</dbReference>
<evidence type="ECO:0000313" key="6">
    <source>
        <dbReference type="Proteomes" id="UP000626220"/>
    </source>
</evidence>
<dbReference type="Pfam" id="PF00005">
    <property type="entry name" value="ABC_tran"/>
    <property type="match status" value="1"/>
</dbReference>
<sequence length="254" mass="27803">MSALVVDTVSLSFGGLKAVDGLSFSVEKGEIFTIIGPNGAGKSTVFNLICRIYTPSHGDIRLDGRSLLDAKPHQVVQRGIARTFQNIELFEHASLLDNLLIGRFRHGRFAPLSELLFLPSQRRQELAHRRRAEEVVEFLDLEAHRHARVADLPYGVRKKVELARALVSEPKVLLLDEPSSGLTAEETDDTAFAIQDIRDNLGITVVMIEHDMKLVGKVSDRVLAINEGRFLATGTVGEVQADPSVQAAYLGAAA</sequence>
<dbReference type="InterPro" id="IPR027417">
    <property type="entry name" value="P-loop_NTPase"/>
</dbReference>
<dbReference type="RefSeq" id="WP_189682743.1">
    <property type="nucleotide sequence ID" value="NZ_BNCJ01000030.1"/>
</dbReference>
<dbReference type="PANTHER" id="PTHR45772:SF1">
    <property type="entry name" value="ABC TRANSPORTER ATP-BINDING PROTEIN"/>
    <property type="match status" value="1"/>
</dbReference>
<dbReference type="GO" id="GO:0016887">
    <property type="term" value="F:ATP hydrolysis activity"/>
    <property type="evidence" value="ECO:0007669"/>
    <property type="project" value="InterPro"/>
</dbReference>
<dbReference type="SMART" id="SM00382">
    <property type="entry name" value="AAA"/>
    <property type="match status" value="1"/>
</dbReference>
<protein>
    <submittedName>
        <fullName evidence="5">ABC transporter ATP-binding protein</fullName>
    </submittedName>
</protein>
<keyword evidence="2" id="KW-0547">Nucleotide-binding</keyword>
<feature type="domain" description="ABC transporter" evidence="4">
    <location>
        <begin position="4"/>
        <end position="252"/>
    </location>
</feature>
<dbReference type="PANTHER" id="PTHR45772">
    <property type="entry name" value="CONSERVED COMPONENT OF ABC TRANSPORTER FOR NATURAL AMINO ACIDS-RELATED"/>
    <property type="match status" value="1"/>
</dbReference>
<gene>
    <name evidence="5" type="ORF">GCM10017056_48750</name>
</gene>
<proteinExistence type="predicted"/>
<dbReference type="FunFam" id="3.40.50.300:FF:000421">
    <property type="entry name" value="Branched-chain amino acid ABC transporter ATP-binding protein"/>
    <property type="match status" value="1"/>
</dbReference>
<keyword evidence="3 5" id="KW-0067">ATP-binding</keyword>
<organism evidence="5 6">
    <name type="scientific">Seohaeicola zhoushanensis</name>
    <dbReference type="NCBI Taxonomy" id="1569283"/>
    <lineage>
        <taxon>Bacteria</taxon>
        <taxon>Pseudomonadati</taxon>
        <taxon>Pseudomonadota</taxon>
        <taxon>Alphaproteobacteria</taxon>
        <taxon>Rhodobacterales</taxon>
        <taxon>Roseobacteraceae</taxon>
        <taxon>Seohaeicola</taxon>
    </lineage>
</organism>
<dbReference type="CDD" id="cd03219">
    <property type="entry name" value="ABC_Mj1267_LivG_branched"/>
    <property type="match status" value="1"/>
</dbReference>
<dbReference type="GO" id="GO:0005524">
    <property type="term" value="F:ATP binding"/>
    <property type="evidence" value="ECO:0007669"/>
    <property type="project" value="UniProtKB-KW"/>
</dbReference>
<accession>A0A8J3MC87</accession>
<dbReference type="Proteomes" id="UP000626220">
    <property type="component" value="Unassembled WGS sequence"/>
</dbReference>
<dbReference type="InterPro" id="IPR032823">
    <property type="entry name" value="BCA_ABC_TP_C"/>
</dbReference>
<dbReference type="InterPro" id="IPR003439">
    <property type="entry name" value="ABC_transporter-like_ATP-bd"/>
</dbReference>
<evidence type="ECO:0000256" key="1">
    <source>
        <dbReference type="ARBA" id="ARBA00022448"/>
    </source>
</evidence>
<keyword evidence="1" id="KW-0813">Transport</keyword>
<dbReference type="Gene3D" id="3.40.50.300">
    <property type="entry name" value="P-loop containing nucleotide triphosphate hydrolases"/>
    <property type="match status" value="1"/>
</dbReference>
<dbReference type="AlphaFoldDB" id="A0A8J3MC87"/>
<keyword evidence="6" id="KW-1185">Reference proteome</keyword>
<dbReference type="InterPro" id="IPR003593">
    <property type="entry name" value="AAA+_ATPase"/>
</dbReference>